<sequence>MDLPSALAAVPPQRLEPCRPRWKDHRASARPGHSPRPTSYISPDVLLPDGRSYLDRTTDTVIEIVRARHSAPAATDGPLP</sequence>
<proteinExistence type="predicted"/>
<gene>
    <name evidence="2" type="ORF">QF035_000407</name>
</gene>
<name>A0ABU0SGY5_9ACTN</name>
<evidence type="ECO:0000313" key="2">
    <source>
        <dbReference type="EMBL" id="MDQ1022825.1"/>
    </source>
</evidence>
<dbReference type="Proteomes" id="UP001230328">
    <property type="component" value="Unassembled WGS sequence"/>
</dbReference>
<comment type="caution">
    <text evidence="2">The sequence shown here is derived from an EMBL/GenBank/DDBJ whole genome shotgun (WGS) entry which is preliminary data.</text>
</comment>
<dbReference type="EMBL" id="JAUSZI010000002">
    <property type="protein sequence ID" value="MDQ1022825.1"/>
    <property type="molecule type" value="Genomic_DNA"/>
</dbReference>
<feature type="region of interest" description="Disordered" evidence="1">
    <location>
        <begin position="1"/>
        <end position="44"/>
    </location>
</feature>
<accession>A0ABU0SGY5</accession>
<organism evidence="2 3">
    <name type="scientific">Streptomyces umbrinus</name>
    <dbReference type="NCBI Taxonomy" id="67370"/>
    <lineage>
        <taxon>Bacteria</taxon>
        <taxon>Bacillati</taxon>
        <taxon>Actinomycetota</taxon>
        <taxon>Actinomycetes</taxon>
        <taxon>Kitasatosporales</taxon>
        <taxon>Streptomycetaceae</taxon>
        <taxon>Streptomyces</taxon>
        <taxon>Streptomyces phaeochromogenes group</taxon>
    </lineage>
</organism>
<reference evidence="2 3" key="1">
    <citation type="submission" date="2023-07" db="EMBL/GenBank/DDBJ databases">
        <title>Comparative genomics of wheat-associated soil bacteria to identify genetic determinants of phenazine resistance.</title>
        <authorList>
            <person name="Mouncey N."/>
        </authorList>
    </citation>
    <scope>NUCLEOTIDE SEQUENCE [LARGE SCALE GENOMIC DNA]</scope>
    <source>
        <strain evidence="2 3">V2I4</strain>
    </source>
</reference>
<keyword evidence="3" id="KW-1185">Reference proteome</keyword>
<protein>
    <submittedName>
        <fullName evidence="2">Uncharacterized protein</fullName>
    </submittedName>
</protein>
<feature type="compositionally biased region" description="Basic and acidic residues" evidence="1">
    <location>
        <begin position="16"/>
        <end position="27"/>
    </location>
</feature>
<dbReference type="RefSeq" id="WP_307517712.1">
    <property type="nucleotide sequence ID" value="NZ_JAUSZI010000002.1"/>
</dbReference>
<evidence type="ECO:0000313" key="3">
    <source>
        <dbReference type="Proteomes" id="UP001230328"/>
    </source>
</evidence>
<evidence type="ECO:0000256" key="1">
    <source>
        <dbReference type="SAM" id="MobiDB-lite"/>
    </source>
</evidence>